<name>A0A8K2A935_9CYAN</name>
<evidence type="ECO:0000313" key="2">
    <source>
        <dbReference type="EMBL" id="NCJ07565.1"/>
    </source>
</evidence>
<protein>
    <submittedName>
        <fullName evidence="2">Uncharacterized protein</fullName>
    </submittedName>
</protein>
<feature type="transmembrane region" description="Helical" evidence="1">
    <location>
        <begin position="51"/>
        <end position="72"/>
    </location>
</feature>
<keyword evidence="3" id="KW-1185">Reference proteome</keyword>
<dbReference type="AlphaFoldDB" id="A0A8K2A935"/>
<keyword evidence="1" id="KW-1133">Transmembrane helix</keyword>
<evidence type="ECO:0000313" key="3">
    <source>
        <dbReference type="Proteomes" id="UP000607397"/>
    </source>
</evidence>
<keyword evidence="1" id="KW-0812">Transmembrane</keyword>
<accession>A0A8K2A935</accession>
<sequence length="108" mass="12505">MLSLLRPTGWRLFWFGALVVLTLGAGVQGWTPPHLAPKPPLYDLLRPLPLWPLWVFLMLPIMIPFSLMQRFISQWGIDLRGGWWLVQLSYYYLAAGLLTAGMGRLRRR</sequence>
<dbReference type="EMBL" id="WVIC01000028">
    <property type="protein sequence ID" value="NCJ07565.1"/>
    <property type="molecule type" value="Genomic_DNA"/>
</dbReference>
<feature type="transmembrane region" description="Helical" evidence="1">
    <location>
        <begin position="12"/>
        <end position="31"/>
    </location>
</feature>
<dbReference type="RefSeq" id="WP_161826045.1">
    <property type="nucleotide sequence ID" value="NZ_WVIC01000028.1"/>
</dbReference>
<comment type="caution">
    <text evidence="2">The sequence shown here is derived from an EMBL/GenBank/DDBJ whole genome shotgun (WGS) entry which is preliminary data.</text>
</comment>
<reference evidence="2" key="1">
    <citation type="submission" date="2019-12" db="EMBL/GenBank/DDBJ databases">
        <title>High-Quality draft genome sequences of three cyanobacteria isolated from the limestone walls of the Old Cathedral of Coimbra.</title>
        <authorList>
            <person name="Tiago I."/>
            <person name="Soares F."/>
            <person name="Portugal A."/>
        </authorList>
    </citation>
    <scope>NUCLEOTIDE SEQUENCE [LARGE SCALE GENOMIC DNA]</scope>
    <source>
        <strain evidence="2">C</strain>
    </source>
</reference>
<feature type="transmembrane region" description="Helical" evidence="1">
    <location>
        <begin position="84"/>
        <end position="103"/>
    </location>
</feature>
<organism evidence="2 3">
    <name type="scientific">Petrachloros mirabilis ULC683</name>
    <dbReference type="NCBI Taxonomy" id="2781853"/>
    <lineage>
        <taxon>Bacteria</taxon>
        <taxon>Bacillati</taxon>
        <taxon>Cyanobacteriota</taxon>
        <taxon>Cyanophyceae</taxon>
        <taxon>Synechococcales</taxon>
        <taxon>Petrachlorosaceae</taxon>
        <taxon>Petrachloros</taxon>
        <taxon>Petrachloros mirabilis</taxon>
    </lineage>
</organism>
<evidence type="ECO:0000256" key="1">
    <source>
        <dbReference type="SAM" id="Phobius"/>
    </source>
</evidence>
<gene>
    <name evidence="2" type="ORF">GS597_13805</name>
</gene>
<proteinExistence type="predicted"/>
<dbReference type="Proteomes" id="UP000607397">
    <property type="component" value="Unassembled WGS sequence"/>
</dbReference>
<keyword evidence="1" id="KW-0472">Membrane</keyword>